<dbReference type="OrthoDB" id="9849055at2"/>
<name>A0A106BQL2_THIDE</name>
<dbReference type="Proteomes" id="UP000064243">
    <property type="component" value="Unassembled WGS sequence"/>
</dbReference>
<dbReference type="AlphaFoldDB" id="A0A106BQL2"/>
<proteinExistence type="predicted"/>
<dbReference type="RefSeq" id="WP_059754333.1">
    <property type="nucleotide sequence ID" value="NZ_LDUG01000019.1"/>
</dbReference>
<sequence>MLTASLRLTGTLDDGAEVVRSYYLVADFGQHGGGKSSIIPLSMGAPMPDDDRLTVKTGGEEAALKAAAEAIKALPGNQGLEVRVVINPE</sequence>
<accession>A0A106BQL2</accession>
<dbReference type="PATRIC" id="fig|36861.3.peg.1021"/>
<reference evidence="1 2" key="1">
    <citation type="journal article" date="2015" name="Appl. Environ. Microbiol.">
        <title>Aerobic and Anaerobic Thiosulfate Oxidation by a Cold-Adapted, Subglacial Chemoautotroph.</title>
        <authorList>
            <person name="Harrold Z.R."/>
            <person name="Skidmore M.L."/>
            <person name="Hamilton T.L."/>
            <person name="Desch L."/>
            <person name="Amada K."/>
            <person name="van Gelder W."/>
            <person name="Glover K."/>
            <person name="Roden E.E."/>
            <person name="Boyd E.S."/>
        </authorList>
    </citation>
    <scope>NUCLEOTIDE SEQUENCE [LARGE SCALE GENOMIC DNA]</scope>
    <source>
        <strain evidence="1 2">RG</strain>
    </source>
</reference>
<dbReference type="EMBL" id="LDUG01000019">
    <property type="protein sequence ID" value="KVW96816.1"/>
    <property type="molecule type" value="Genomic_DNA"/>
</dbReference>
<keyword evidence="2" id="KW-1185">Reference proteome</keyword>
<evidence type="ECO:0000313" key="1">
    <source>
        <dbReference type="EMBL" id="KVW96816.1"/>
    </source>
</evidence>
<protein>
    <submittedName>
        <fullName evidence="1">Uncharacterized protein</fullName>
    </submittedName>
</protein>
<comment type="caution">
    <text evidence="1">The sequence shown here is derived from an EMBL/GenBank/DDBJ whole genome shotgun (WGS) entry which is preliminary data.</text>
</comment>
<organism evidence="1 2">
    <name type="scientific">Thiobacillus denitrificans</name>
    <dbReference type="NCBI Taxonomy" id="36861"/>
    <lineage>
        <taxon>Bacteria</taxon>
        <taxon>Pseudomonadati</taxon>
        <taxon>Pseudomonadota</taxon>
        <taxon>Betaproteobacteria</taxon>
        <taxon>Nitrosomonadales</taxon>
        <taxon>Thiobacillaceae</taxon>
        <taxon>Thiobacillus</taxon>
    </lineage>
</organism>
<gene>
    <name evidence="1" type="ORF">ABW22_07715</name>
</gene>
<evidence type="ECO:0000313" key="2">
    <source>
        <dbReference type="Proteomes" id="UP000064243"/>
    </source>
</evidence>